<evidence type="ECO:0000313" key="3">
    <source>
        <dbReference type="Proteomes" id="UP001499930"/>
    </source>
</evidence>
<proteinExistence type="predicted"/>
<sequence>MTVELSARGAGADQHANELRNYARSVVKDWQNSQTANFAKQLQKASRATARDYRGRSFLELLQNAHDAHSGDRNDGRVHVLLDETDGKHGTLYVANSGTPFTWDRVMAICKYAMSEKKVGEGIGNKGVGFRSVLELTNAPEIFSSFSGLLDGYRFRFATYPDLIDLLEDADLAARAHEDLPDFQIPYPISELPVTCATLAAAGHVTVIRLPLKSRDACLTAVQLWQELAMAKVPVMLFLNRLESLTLEHRMLGDDAKVIRLSRSESRPVRIDQVDGKEALPEISLAEIDLGAFGLFTMVRGVVPPDRLAQTVNRAVSTGDLDDSWEEWTEPAIVEIALPHADAADGRLYTFLPLGGSAVSPLHGHLNAPFFTTVDRTSLDETHPLNEMLFTSAAETCLLMAAQLRRQPDHRSRRMAIDLISWEEGPADLLLNAVPRVHGAPVEKVQLLPVLDDHSPCRSWDTPDRAIRWPRGDFRVLTADAARAAGVSIADTTVGVQRLDRLVRCLGLHLTPSPNFLADHAERIAVRLPLPRGGEAPSPWDDLYVDLFRMFGQRDTAALQGRRLLLSDDSRLRHFNGATPPASNAPQRQQAFFHPTAADATGLKGITVPRALKKRLFYTHEKLRWTNGQGEPHRAEARQFLIQHGLVHQFNVQTLLSHVRRELQNSPSNEVRRQVLRFVFQVHQNVKGTSIPDDLGLHVPTTSGSLIEAKTAFFGKGWRTDCGDDLATVVAEGRDLCHDLNSIKTRFVAEPETFTGRDNGTREDWQRFLSMIGVQDGLIMIHSEVNTWLDAPSSTDFVRWAQLPTDIANQWNPEIQRQSLWPRRPRSSYYGTHAFRIPGQGVATEFSEAGRCAFARLLFRGLARWSDQLFQCRWSSGTGSREHLMIFPTPAAVFLRNYSWLPVRDRTRNILFARPSNVWLIPEEAEGQLVPLPVPDPKLRDLLRNRTARSRLHELGMPIWGNQEDCVRALASLGRLVAEGEVGSHDRNAVEHANQHAWQQLADRSRLYGYTDAVLEPLRKSPLLVERGESLDTVVPAELTEENAIYVSEVHDNLIVRFIRDMTKPLLVVPKAAQQISFLLVKLSRSGVRQVSTTNPSVEIDGQNPEQTELGALLTEQIPWLPYALGVLAEHQQVKPVEQELMKLVATARRIRLHGYESLIITLDNEACPLPERLAGVLPLPNEDSPLIAAPADLANDLTWDDVAKLSYAIAAVLDRPDFTHRLKSAALQLKDAPCNVGNVPEQVLAAALDVELIQYRETVNRIDGSLAGIIERLYPLLVHVLGIELTDDLLTPRPVDVAALQALLANHEDALPLNATELIRAARAARGVDDLRERTGLGFAELNQTLAMLTPTYQQINRGDAHEDAVRRRVDHRRTELVDRLRLAFLAEFDARRLVDGWPDLRSLSWITAPDDWALTVEEAGVELVDTYIDACLAHRLTGLPEPPTGVSLPSRDRLNSENAMVVRSALPEIKALIRATGHIVPAAVDGDAASLLDLRGALDFRHLTKDDVVTWLVALGHWPAGMPATLQPAAHGVTTEGLRDQRTTEDQIRDAQLRKRRIVSVAGQEVDVASGSYTGLISALRNTVAANPVIISSGLHFANLEAPATGRTRSGGRGGVFGGGRQDLSQEQRDALGFMGEWYAYEWLRRYFPATTEESWVSSNRRHVFPGSPGDDSLGYDFLVGSDSEPFMFEVKATRGDGGQIELGESEVRAAQRYAGSTRWSILAVLWIEDPERARLLRLPNPFSAKGRKVFRTEGGSIRFSYRLAN</sequence>
<dbReference type="PANTHER" id="PTHR32387">
    <property type="entry name" value="WU:FJ29H11"/>
    <property type="match status" value="1"/>
</dbReference>
<dbReference type="Gene3D" id="3.30.565.10">
    <property type="entry name" value="Histidine kinase-like ATPase, C-terminal domain"/>
    <property type="match status" value="1"/>
</dbReference>
<feature type="domain" description="Protein NO VEIN C-terminal" evidence="1">
    <location>
        <begin position="1671"/>
        <end position="1718"/>
    </location>
</feature>
<dbReference type="RefSeq" id="WP_344899395.1">
    <property type="nucleotide sequence ID" value="NZ_BAAAWD010000014.1"/>
</dbReference>
<dbReference type="InterPro" id="IPR052957">
    <property type="entry name" value="Auxin_embryo_med"/>
</dbReference>
<comment type="caution">
    <text evidence="2">The sequence shown here is derived from an EMBL/GenBank/DDBJ whole genome shotgun (WGS) entry which is preliminary data.</text>
</comment>
<reference evidence="3" key="1">
    <citation type="journal article" date="2019" name="Int. J. Syst. Evol. Microbiol.">
        <title>The Global Catalogue of Microorganisms (GCM) 10K type strain sequencing project: providing services to taxonomists for standard genome sequencing and annotation.</title>
        <authorList>
            <consortium name="The Broad Institute Genomics Platform"/>
            <consortium name="The Broad Institute Genome Sequencing Center for Infectious Disease"/>
            <person name="Wu L."/>
            <person name="Ma J."/>
        </authorList>
    </citation>
    <scope>NUCLEOTIDE SEQUENCE [LARGE SCALE GENOMIC DNA]</scope>
    <source>
        <strain evidence="3">JCM 3106</strain>
    </source>
</reference>
<dbReference type="EMBL" id="BAAAWD010000014">
    <property type="protein sequence ID" value="GAA3019719.1"/>
    <property type="molecule type" value="Genomic_DNA"/>
</dbReference>
<dbReference type="InterPro" id="IPR036890">
    <property type="entry name" value="HATPase_C_sf"/>
</dbReference>
<dbReference type="Pfam" id="PF13020">
    <property type="entry name" value="NOV_C"/>
    <property type="match status" value="1"/>
</dbReference>
<name>A0ABP6KRC9_9ACTN</name>
<protein>
    <submittedName>
        <fullName evidence="2">DUF3883 domain-containing protein</fullName>
    </submittedName>
</protein>
<evidence type="ECO:0000313" key="2">
    <source>
        <dbReference type="EMBL" id="GAA3019719.1"/>
    </source>
</evidence>
<dbReference type="PANTHER" id="PTHR32387:SF0">
    <property type="entry name" value="PROTEIN NO VEIN"/>
    <property type="match status" value="1"/>
</dbReference>
<gene>
    <name evidence="2" type="ORF">GCM10017559_49950</name>
</gene>
<dbReference type="InterPro" id="IPR024975">
    <property type="entry name" value="NOV_C"/>
</dbReference>
<evidence type="ECO:0000259" key="1">
    <source>
        <dbReference type="Pfam" id="PF13020"/>
    </source>
</evidence>
<organism evidence="2 3">
    <name type="scientific">Streptosporangium longisporum</name>
    <dbReference type="NCBI Taxonomy" id="46187"/>
    <lineage>
        <taxon>Bacteria</taxon>
        <taxon>Bacillati</taxon>
        <taxon>Actinomycetota</taxon>
        <taxon>Actinomycetes</taxon>
        <taxon>Streptosporangiales</taxon>
        <taxon>Streptosporangiaceae</taxon>
        <taxon>Streptosporangium</taxon>
    </lineage>
</organism>
<dbReference type="NCBIfam" id="NF047352">
    <property type="entry name" value="P_loop_sacsin"/>
    <property type="match status" value="1"/>
</dbReference>
<dbReference type="SUPFAM" id="SSF55874">
    <property type="entry name" value="ATPase domain of HSP90 chaperone/DNA topoisomerase II/histidine kinase"/>
    <property type="match status" value="1"/>
</dbReference>
<accession>A0ABP6KRC9</accession>
<keyword evidence="3" id="KW-1185">Reference proteome</keyword>
<dbReference type="Proteomes" id="UP001499930">
    <property type="component" value="Unassembled WGS sequence"/>
</dbReference>